<protein>
    <submittedName>
        <fullName evidence="2">Uncharacterized protein</fullName>
    </submittedName>
</protein>
<dbReference type="OrthoDB" id="2420608at2759"/>
<dbReference type="GO" id="GO:0046982">
    <property type="term" value="F:protein heterodimerization activity"/>
    <property type="evidence" value="ECO:0007669"/>
    <property type="project" value="InterPro"/>
</dbReference>
<feature type="compositionally biased region" description="Basic and acidic residues" evidence="1">
    <location>
        <begin position="281"/>
        <end position="294"/>
    </location>
</feature>
<reference evidence="2" key="2">
    <citation type="submission" date="2022-07" db="EMBL/GenBank/DDBJ databases">
        <authorList>
            <person name="Goncalves M.F.M."/>
            <person name="Hilario S."/>
            <person name="Van De Peer Y."/>
            <person name="Esteves A.C."/>
            <person name="Alves A."/>
        </authorList>
    </citation>
    <scope>NUCLEOTIDE SEQUENCE</scope>
    <source>
        <strain evidence="2">MUM 19.33</strain>
    </source>
</reference>
<dbReference type="AlphaFoldDB" id="A0A9P9Y4Y2"/>
<dbReference type="InterPro" id="IPR009072">
    <property type="entry name" value="Histone-fold"/>
</dbReference>
<dbReference type="InterPro" id="IPR018465">
    <property type="entry name" value="Scm3/HJURP"/>
</dbReference>
<dbReference type="PANTHER" id="PTHR15992:SF5">
    <property type="entry name" value="HOLLIDAY JUNCTION RECOGNITION PROTEIN"/>
    <property type="match status" value="1"/>
</dbReference>
<dbReference type="GO" id="GO:0042393">
    <property type="term" value="F:histone binding"/>
    <property type="evidence" value="ECO:0007669"/>
    <property type="project" value="InterPro"/>
</dbReference>
<dbReference type="GO" id="GO:0005634">
    <property type="term" value="C:nucleus"/>
    <property type="evidence" value="ECO:0007669"/>
    <property type="project" value="InterPro"/>
</dbReference>
<feature type="region of interest" description="Disordered" evidence="1">
    <location>
        <begin position="437"/>
        <end position="457"/>
    </location>
</feature>
<feature type="compositionally biased region" description="Basic residues" evidence="1">
    <location>
        <begin position="160"/>
        <end position="178"/>
    </location>
</feature>
<dbReference type="GeneID" id="75830818"/>
<gene>
    <name evidence="2" type="ORF">J7T54_004330</name>
</gene>
<accession>A0A9P9Y4Y2</accession>
<feature type="region of interest" description="Disordered" evidence="1">
    <location>
        <begin position="1"/>
        <end position="44"/>
    </location>
</feature>
<feature type="region of interest" description="Disordered" evidence="1">
    <location>
        <begin position="152"/>
        <end position="339"/>
    </location>
</feature>
<feature type="compositionally biased region" description="Basic and acidic residues" evidence="1">
    <location>
        <begin position="640"/>
        <end position="656"/>
    </location>
</feature>
<feature type="compositionally biased region" description="Basic and acidic residues" evidence="1">
    <location>
        <begin position="224"/>
        <end position="235"/>
    </location>
</feature>
<dbReference type="Proteomes" id="UP001055219">
    <property type="component" value="Unassembled WGS sequence"/>
</dbReference>
<dbReference type="PANTHER" id="PTHR15992">
    <property type="entry name" value="HOLLIDAY JUNCTION RECOGNITION PROTEIN"/>
    <property type="match status" value="1"/>
</dbReference>
<dbReference type="RefSeq" id="XP_051364159.1">
    <property type="nucleotide sequence ID" value="XM_051504236.1"/>
</dbReference>
<reference evidence="2" key="1">
    <citation type="journal article" date="2021" name="J Fungi (Basel)">
        <title>Genomic and Metabolomic Analyses of the Marine Fungus Emericellopsis cladophorae: Insights into Saltwater Adaptability Mechanisms and Its Biosynthetic Potential.</title>
        <authorList>
            <person name="Goncalves M.F.M."/>
            <person name="Hilario S."/>
            <person name="Van de Peer Y."/>
            <person name="Esteves A.C."/>
            <person name="Alves A."/>
        </authorList>
    </citation>
    <scope>NUCLEOTIDE SEQUENCE</scope>
    <source>
        <strain evidence="2">MUM 19.33</strain>
    </source>
</reference>
<feature type="region of interest" description="Disordered" evidence="1">
    <location>
        <begin position="619"/>
        <end position="786"/>
    </location>
</feature>
<organism evidence="2 3">
    <name type="scientific">Emericellopsis cladophorae</name>
    <dbReference type="NCBI Taxonomy" id="2686198"/>
    <lineage>
        <taxon>Eukaryota</taxon>
        <taxon>Fungi</taxon>
        <taxon>Dikarya</taxon>
        <taxon>Ascomycota</taxon>
        <taxon>Pezizomycotina</taxon>
        <taxon>Sordariomycetes</taxon>
        <taxon>Hypocreomycetidae</taxon>
        <taxon>Hypocreales</taxon>
        <taxon>Bionectriaceae</taxon>
        <taxon>Emericellopsis</taxon>
    </lineage>
</organism>
<dbReference type="EMBL" id="JAGIXG020000008">
    <property type="protein sequence ID" value="KAI6783303.1"/>
    <property type="molecule type" value="Genomic_DNA"/>
</dbReference>
<feature type="compositionally biased region" description="Polar residues" evidence="1">
    <location>
        <begin position="484"/>
        <end position="507"/>
    </location>
</feature>
<keyword evidence="3" id="KW-1185">Reference proteome</keyword>
<comment type="caution">
    <text evidence="2">The sequence shown here is derived from an EMBL/GenBank/DDBJ whole genome shotgun (WGS) entry which is preliminary data.</text>
</comment>
<feature type="compositionally biased region" description="Acidic residues" evidence="1">
    <location>
        <begin position="16"/>
        <end position="38"/>
    </location>
</feature>
<feature type="compositionally biased region" description="Polar residues" evidence="1">
    <location>
        <begin position="528"/>
        <end position="539"/>
    </location>
</feature>
<name>A0A9P9Y4Y2_9HYPO</name>
<evidence type="ECO:0000256" key="1">
    <source>
        <dbReference type="SAM" id="MobiDB-lite"/>
    </source>
</evidence>
<proteinExistence type="predicted"/>
<evidence type="ECO:0000313" key="3">
    <source>
        <dbReference type="Proteomes" id="UP001055219"/>
    </source>
</evidence>
<sequence>MDSPPAKRLKLTAYDPYDERDPSDEDEGDELELEPEEVSEMRHPDYVLERKRARAMTRYEQAMAGIIAKYSRDFEDVGDELDLSTGAIVVDRGHLRNMRYDTDLGMENDSGEDECEDKDEGVLLCDISDDWGDQPAVATQQADSVFLGGLETASSVSEKRRPKHTMQKPKPRKGRPAKSAKDFGATSIWAPEAGDEDDWVPYPRRRKSTMGQSRRAMAMPNVDEDGRVSATDRDAGSGTGLDENPDNLKTNGIGSHAEYALASKPHQPIMQTRAADTTQNLRKDASSKPRRVMDNRAQSPSKPKPVPDINGNMVEGGHQNSAEDDVHANSKSLRRSGRGRRQVEFLGKVAWPKRKERESKDVIDIALRSGNTGDSECNRREPNAIELKATRGAGNNEDPEEYRDCNASAIHGDLVGSSCFVIAIPTRVRCDEYQHVEDIPDDSTPPTPPESSQEASYVDMGHKDVSVERMTIPDSESEPLSVLDANTRQSPCDASGSDTSHLTQPTNPAVPPSRPDSPSGYTPIAAETSVSQGAESASSMAMVPPDDNVADQDLADHQRPDEATENEDTSSRSANNAPAGEPSNATLETDAEHLHDIETMLNGTPELRELTIEDVTFAAADVTEAEDTETTSGAQDTILENDKAPTVDAEVIKDADVGPAAEAQPDSFPPQLQTNGDGLQQTIFDSDDPPPFLTDELEDPDTARSQLPPLVVSPNPEKTLEPGMEPNHLMPSRDSDVASSSPSRRLKRLSLAKPSTPRHPDAEEDELLRSDVSSPLVGHSAHGAGP</sequence>
<dbReference type="Gene3D" id="1.10.20.10">
    <property type="entry name" value="Histone, subunit A"/>
    <property type="match status" value="1"/>
</dbReference>
<feature type="compositionally biased region" description="Polar residues" evidence="1">
    <location>
        <begin position="670"/>
        <end position="684"/>
    </location>
</feature>
<evidence type="ECO:0000313" key="2">
    <source>
        <dbReference type="EMBL" id="KAI6783303.1"/>
    </source>
</evidence>
<feature type="region of interest" description="Disordered" evidence="1">
    <location>
        <begin position="473"/>
        <end position="592"/>
    </location>
</feature>
<dbReference type="Pfam" id="PF10384">
    <property type="entry name" value="Scm3"/>
    <property type="match status" value="1"/>
</dbReference>